<name>A0A0F5F199_AVIPA</name>
<dbReference type="OrthoDB" id="8116504at2"/>
<proteinExistence type="predicted"/>
<dbReference type="EMBL" id="UFSW01000001">
    <property type="protein sequence ID" value="SUU98011.1"/>
    <property type="molecule type" value="Genomic_DNA"/>
</dbReference>
<reference evidence="2 3" key="1">
    <citation type="submission" date="2018-06" db="EMBL/GenBank/DDBJ databases">
        <authorList>
            <consortium name="Pathogen Informatics"/>
            <person name="Doyle S."/>
        </authorList>
    </citation>
    <scope>NUCLEOTIDE SEQUENCE [LARGE SCALE GENOMIC DNA]</scope>
    <source>
        <strain evidence="2 3">NCTC10926</strain>
    </source>
</reference>
<dbReference type="EMBL" id="RQXS01000013">
    <property type="protein sequence ID" value="RZN60150.1"/>
    <property type="molecule type" value="Genomic_DNA"/>
</dbReference>
<dbReference type="Proteomes" id="UP000294229">
    <property type="component" value="Unassembled WGS sequence"/>
</dbReference>
<evidence type="ECO:0000313" key="2">
    <source>
        <dbReference type="EMBL" id="SUU98011.1"/>
    </source>
</evidence>
<accession>A0A0F5F199</accession>
<dbReference type="AlphaFoldDB" id="A0A0F5F199"/>
<protein>
    <submittedName>
        <fullName evidence="1">Terminase</fullName>
    </submittedName>
</protein>
<sequence>MSIRRKITILKPTDYGKQENGYYHLYFILTDPFFNGETGIDNCVLSVSCSSIKEGKKFDDTCVIKQGEHEFIKKDSFIFYEHLRVDNAEEIQCGIDNGNFIAKDVINDDLYQRILKGILRSKSIERRYVRFLKSAIAQDACADIFN</sequence>
<dbReference type="STRING" id="728.VY92_02235"/>
<reference evidence="1 4" key="2">
    <citation type="submission" date="2018-11" db="EMBL/GenBank/DDBJ databases">
        <title>Sequencing Av. paragallinarum serogroups.</title>
        <authorList>
            <person name="Hellmuth J.E."/>
            <person name="Boucher C.E."/>
            <person name="Cason E.D."/>
        </authorList>
    </citation>
    <scope>NUCLEOTIDE SEQUENCE [LARGE SCALE GENOMIC DNA]</scope>
    <source>
        <strain evidence="1 4">SA-3</strain>
    </source>
</reference>
<evidence type="ECO:0000313" key="4">
    <source>
        <dbReference type="Proteomes" id="UP000294229"/>
    </source>
</evidence>
<dbReference type="Proteomes" id="UP000254620">
    <property type="component" value="Unassembled WGS sequence"/>
</dbReference>
<dbReference type="RefSeq" id="WP_046097672.1">
    <property type="nucleotide sequence ID" value="NZ_JBANLW010000011.1"/>
</dbReference>
<dbReference type="eggNOG" id="COG3728">
    <property type="taxonomic scope" value="Bacteria"/>
</dbReference>
<evidence type="ECO:0000313" key="1">
    <source>
        <dbReference type="EMBL" id="RZN60150.1"/>
    </source>
</evidence>
<evidence type="ECO:0000313" key="3">
    <source>
        <dbReference type="Proteomes" id="UP000254620"/>
    </source>
</evidence>
<gene>
    <name evidence="1" type="ORF">EIG79_04350</name>
    <name evidence="2" type="ORF">NCTC10926_01416</name>
</gene>
<organism evidence="1 4">
    <name type="scientific">Avibacterium paragallinarum</name>
    <name type="common">Haemophilus gallinarum</name>
    <dbReference type="NCBI Taxonomy" id="728"/>
    <lineage>
        <taxon>Bacteria</taxon>
        <taxon>Pseudomonadati</taxon>
        <taxon>Pseudomonadota</taxon>
        <taxon>Gammaproteobacteria</taxon>
        <taxon>Pasteurellales</taxon>
        <taxon>Pasteurellaceae</taxon>
        <taxon>Avibacterium</taxon>
    </lineage>
</organism>